<evidence type="ECO:0000256" key="2">
    <source>
        <dbReference type="ARBA" id="ARBA00007375"/>
    </source>
</evidence>
<keyword evidence="5 6" id="KW-0472">Membrane</keyword>
<accession>A0ABT3TLS1</accession>
<evidence type="ECO:0000256" key="1">
    <source>
        <dbReference type="ARBA" id="ARBA00004141"/>
    </source>
</evidence>
<feature type="transmembrane region" description="Helical" evidence="6">
    <location>
        <begin position="161"/>
        <end position="179"/>
    </location>
</feature>
<evidence type="ECO:0000256" key="6">
    <source>
        <dbReference type="SAM" id="Phobius"/>
    </source>
</evidence>
<dbReference type="InterPro" id="IPR012506">
    <property type="entry name" value="TMEM86B-like"/>
</dbReference>
<feature type="transmembrane region" description="Helical" evidence="6">
    <location>
        <begin position="191"/>
        <end position="211"/>
    </location>
</feature>
<keyword evidence="3 6" id="KW-0812">Transmembrane</keyword>
<comment type="subcellular location">
    <subcellularLocation>
        <location evidence="1">Membrane</location>
        <topology evidence="1">Multi-pass membrane protein</topology>
    </subcellularLocation>
</comment>
<dbReference type="PANTHER" id="PTHR31885">
    <property type="entry name" value="GH04784P"/>
    <property type="match status" value="1"/>
</dbReference>
<name>A0ABT3TLS1_9GAMM</name>
<proteinExistence type="inferred from homology"/>
<dbReference type="EMBL" id="SHNN01000003">
    <property type="protein sequence ID" value="MCX2982364.1"/>
    <property type="molecule type" value="Genomic_DNA"/>
</dbReference>
<dbReference type="Pfam" id="PF07947">
    <property type="entry name" value="YhhN"/>
    <property type="match status" value="1"/>
</dbReference>
<feature type="transmembrane region" description="Helical" evidence="6">
    <location>
        <begin position="137"/>
        <end position="155"/>
    </location>
</feature>
<gene>
    <name evidence="7" type="ORF">EYC98_15985</name>
</gene>
<comment type="similarity">
    <text evidence="2">Belongs to the TMEM86 family.</text>
</comment>
<reference evidence="7" key="1">
    <citation type="submission" date="2019-02" db="EMBL/GenBank/DDBJ databases">
        <authorList>
            <person name="Li S.-H."/>
        </authorList>
    </citation>
    <scope>NUCLEOTIDE SEQUENCE</scope>
    <source>
        <strain evidence="7">IMCC14734</strain>
    </source>
</reference>
<evidence type="ECO:0000313" key="7">
    <source>
        <dbReference type="EMBL" id="MCX2982364.1"/>
    </source>
</evidence>
<dbReference type="PANTHER" id="PTHR31885:SF6">
    <property type="entry name" value="GH04784P"/>
    <property type="match status" value="1"/>
</dbReference>
<keyword evidence="8" id="KW-1185">Reference proteome</keyword>
<evidence type="ECO:0000313" key="8">
    <source>
        <dbReference type="Proteomes" id="UP001143362"/>
    </source>
</evidence>
<comment type="caution">
    <text evidence="7">The sequence shown here is derived from an EMBL/GenBank/DDBJ whole genome shotgun (WGS) entry which is preliminary data.</text>
</comment>
<dbReference type="Proteomes" id="UP001143362">
    <property type="component" value="Unassembled WGS sequence"/>
</dbReference>
<protein>
    <submittedName>
        <fullName evidence="7">Lysoplasmalogenase</fullName>
    </submittedName>
</protein>
<evidence type="ECO:0000256" key="3">
    <source>
        <dbReference type="ARBA" id="ARBA00022692"/>
    </source>
</evidence>
<evidence type="ECO:0000256" key="5">
    <source>
        <dbReference type="ARBA" id="ARBA00023136"/>
    </source>
</evidence>
<keyword evidence="4 6" id="KW-1133">Transmembrane helix</keyword>
<sequence length="213" mass="22684">MMLLIIAVAAISVVALVWVETRGPRRLAWLFKPLAASCFVALAIDSGALHSGYGQWLLAGLALSWLGDVLLIPDSENCFKAGLVSFLLGHVMYVVAFSHLPLVPLLLGIGLTLALALGALSWRWLQPHLALDMRIPVALYVTVICAMVTIATAVADSPLGYAVAIGGWGFALSDLAVARQQFVKPGASNRLWGTPLYFAAQLLLALTPLLLTN</sequence>
<evidence type="ECO:0000256" key="4">
    <source>
        <dbReference type="ARBA" id="ARBA00022989"/>
    </source>
</evidence>
<organism evidence="7 8">
    <name type="scientific">Candidatus Litorirhabdus singularis</name>
    <dbReference type="NCBI Taxonomy" id="2518993"/>
    <lineage>
        <taxon>Bacteria</taxon>
        <taxon>Pseudomonadati</taxon>
        <taxon>Pseudomonadota</taxon>
        <taxon>Gammaproteobacteria</taxon>
        <taxon>Cellvibrionales</taxon>
        <taxon>Halieaceae</taxon>
        <taxon>Candidatus Litorirhabdus</taxon>
    </lineage>
</organism>
<feature type="transmembrane region" description="Helical" evidence="6">
    <location>
        <begin position="102"/>
        <end position="125"/>
    </location>
</feature>